<dbReference type="RefSeq" id="WP_106228766.1">
    <property type="nucleotide sequence ID" value="NZ_PVTV01000018.1"/>
</dbReference>
<dbReference type="SMART" id="SM00749">
    <property type="entry name" value="BON"/>
    <property type="match status" value="2"/>
</dbReference>
<keyword evidence="4" id="KW-1185">Reference proteome</keyword>
<organism evidence="3 4">
    <name type="scientific">Jezberella montanilacus</name>
    <dbReference type="NCBI Taxonomy" id="323426"/>
    <lineage>
        <taxon>Bacteria</taxon>
        <taxon>Pseudomonadati</taxon>
        <taxon>Pseudomonadota</taxon>
        <taxon>Betaproteobacteria</taxon>
        <taxon>Burkholderiales</taxon>
        <taxon>Alcaligenaceae</taxon>
        <taxon>Jezberella</taxon>
    </lineage>
</organism>
<evidence type="ECO:0000313" key="4">
    <source>
        <dbReference type="Proteomes" id="UP000238308"/>
    </source>
</evidence>
<dbReference type="PROSITE" id="PS50914">
    <property type="entry name" value="BON"/>
    <property type="match status" value="3"/>
</dbReference>
<gene>
    <name evidence="3" type="ORF">BCM14_2953</name>
</gene>
<evidence type="ECO:0000256" key="1">
    <source>
        <dbReference type="SAM" id="SignalP"/>
    </source>
</evidence>
<comment type="caution">
    <text evidence="3">The sequence shown here is derived from an EMBL/GenBank/DDBJ whole genome shotgun (WGS) entry which is preliminary data.</text>
</comment>
<dbReference type="OrthoDB" id="8588735at2"/>
<keyword evidence="1" id="KW-0732">Signal</keyword>
<proteinExistence type="predicted"/>
<feature type="signal peptide" evidence="1">
    <location>
        <begin position="1"/>
        <end position="22"/>
    </location>
</feature>
<dbReference type="PANTHER" id="PTHR34606:SF15">
    <property type="entry name" value="BON DOMAIN-CONTAINING PROTEIN"/>
    <property type="match status" value="1"/>
</dbReference>
<dbReference type="EMBL" id="PVTV01000018">
    <property type="protein sequence ID" value="PRY96331.1"/>
    <property type="molecule type" value="Genomic_DNA"/>
</dbReference>
<evidence type="ECO:0000259" key="2">
    <source>
        <dbReference type="PROSITE" id="PS50914"/>
    </source>
</evidence>
<dbReference type="Proteomes" id="UP000238308">
    <property type="component" value="Unassembled WGS sequence"/>
</dbReference>
<dbReference type="AlphaFoldDB" id="A0A2T0XBM8"/>
<dbReference type="Pfam" id="PF04972">
    <property type="entry name" value="BON"/>
    <property type="match status" value="3"/>
</dbReference>
<protein>
    <submittedName>
        <fullName evidence="3">Osmotically-inducible protein OsmY</fullName>
    </submittedName>
</protein>
<accession>A0A2T0XBM8</accession>
<name>A0A2T0XBM8_9BURK</name>
<dbReference type="InterPro" id="IPR007055">
    <property type="entry name" value="BON_dom"/>
</dbReference>
<evidence type="ECO:0000313" key="3">
    <source>
        <dbReference type="EMBL" id="PRY96331.1"/>
    </source>
</evidence>
<reference evidence="3 4" key="1">
    <citation type="submission" date="2018-03" db="EMBL/GenBank/DDBJ databases">
        <title>Genomic Encyclopedia of Type Strains, Phase III (KMG-III): the genomes of soil and plant-associated and newly described type strains.</title>
        <authorList>
            <person name="Whitman W."/>
        </authorList>
    </citation>
    <scope>NUCLEOTIDE SEQUENCE [LARGE SCALE GENOMIC DNA]</scope>
    <source>
        <strain evidence="3 4">MWH-P2sevCIIIb</strain>
    </source>
</reference>
<sequence length="289" mass="30202">MNKYSKNLFVASGLALAMMTLGEPVLSETLEQNMTDVRQEAQIWTTYTLNPYLRMSGLKASVKDGKATLTGSVPEGVDKALAKAIALGVEGIKEVDNQITVDGDELASHATAMQNYGEVVDDVTTTLAVTSKLLWSKYTSALNTQVDTKAGRVTLTGTADSGAAKELAGRLAANTRGVVSVSNRLVVSPPKVVAMQVSGARAGSMDSAKPVPAVMNAEQAVSDSWITTKVKSTLLYSSNVVGSDIAVTTKMGVVSLDGKVSSGAERSLAIELAKNVRGVKAVNSTALKF</sequence>
<dbReference type="Gene3D" id="3.30.1340.30">
    <property type="match status" value="3"/>
</dbReference>
<feature type="domain" description="BON" evidence="2">
    <location>
        <begin position="121"/>
        <end position="189"/>
    </location>
</feature>
<feature type="chain" id="PRO_5015561281" evidence="1">
    <location>
        <begin position="23"/>
        <end position="289"/>
    </location>
</feature>
<dbReference type="InterPro" id="IPR014004">
    <property type="entry name" value="Transpt-assoc_nodulatn_dom_bac"/>
</dbReference>
<feature type="domain" description="BON" evidence="2">
    <location>
        <begin position="35"/>
        <end position="103"/>
    </location>
</feature>
<dbReference type="InterPro" id="IPR051686">
    <property type="entry name" value="Lipoprotein_DolP"/>
</dbReference>
<dbReference type="PANTHER" id="PTHR34606">
    <property type="entry name" value="BON DOMAIN-CONTAINING PROTEIN"/>
    <property type="match status" value="1"/>
</dbReference>
<feature type="domain" description="BON" evidence="2">
    <location>
        <begin position="222"/>
        <end position="289"/>
    </location>
</feature>